<evidence type="ECO:0000313" key="3">
    <source>
        <dbReference type="EMBL" id="CAB9502199.1"/>
    </source>
</evidence>
<evidence type="ECO:0000313" key="4">
    <source>
        <dbReference type="Proteomes" id="UP001153069"/>
    </source>
</evidence>
<feature type="coiled-coil region" evidence="1">
    <location>
        <begin position="172"/>
        <end position="233"/>
    </location>
</feature>
<feature type="chain" id="PRO_5040240963" evidence="2">
    <location>
        <begin position="25"/>
        <end position="292"/>
    </location>
</feature>
<protein>
    <submittedName>
        <fullName evidence="3">Uncharacterized protein</fullName>
    </submittedName>
</protein>
<proteinExistence type="predicted"/>
<organism evidence="3 4">
    <name type="scientific">Seminavis robusta</name>
    <dbReference type="NCBI Taxonomy" id="568900"/>
    <lineage>
        <taxon>Eukaryota</taxon>
        <taxon>Sar</taxon>
        <taxon>Stramenopiles</taxon>
        <taxon>Ochrophyta</taxon>
        <taxon>Bacillariophyta</taxon>
        <taxon>Bacillariophyceae</taxon>
        <taxon>Bacillariophycidae</taxon>
        <taxon>Naviculales</taxon>
        <taxon>Naviculaceae</taxon>
        <taxon>Seminavis</taxon>
    </lineage>
</organism>
<name>A0A9N8DK54_9STRA</name>
<sequence length="292" mass="32941">MRISILLLLAAGLLLLLLLQTTHALGSDSFLKRLETAQCALQVSVGRIPGTAMPPEWAASGAKLGFLLEMEFCPEPCADYQIMTKERLLGTRSKKAVEVLNDPSFVSAKGTEQIVVRTQGAYGVELQDLAARQYGVRFFLDFPEGAMRNDVELPAERIYFISTAWIADQPSMDRARQRQEELTQKLQDMDDEMVQIEEQSTGVLAKAMGLRQSAKLWEKRDQLQAQLEQLEQTYPLQGQLQLVEGPNDLLFAKEGVIAVKRMRGAMGTREQYHWVGTFAYDEFFEDEDDEQV</sequence>
<dbReference type="Proteomes" id="UP001153069">
    <property type="component" value="Unassembled WGS sequence"/>
</dbReference>
<gene>
    <name evidence="3" type="ORF">SEMRO_130_G061890.1</name>
</gene>
<dbReference type="OrthoDB" id="42938at2759"/>
<keyword evidence="4" id="KW-1185">Reference proteome</keyword>
<dbReference type="AlphaFoldDB" id="A0A9N8DK54"/>
<dbReference type="EMBL" id="CAICTM010000129">
    <property type="protein sequence ID" value="CAB9502199.1"/>
    <property type="molecule type" value="Genomic_DNA"/>
</dbReference>
<reference evidence="3" key="1">
    <citation type="submission" date="2020-06" db="EMBL/GenBank/DDBJ databases">
        <authorList>
            <consortium name="Plant Systems Biology data submission"/>
        </authorList>
    </citation>
    <scope>NUCLEOTIDE SEQUENCE</scope>
    <source>
        <strain evidence="3">D6</strain>
    </source>
</reference>
<comment type="caution">
    <text evidence="3">The sequence shown here is derived from an EMBL/GenBank/DDBJ whole genome shotgun (WGS) entry which is preliminary data.</text>
</comment>
<accession>A0A9N8DK54</accession>
<feature type="signal peptide" evidence="2">
    <location>
        <begin position="1"/>
        <end position="24"/>
    </location>
</feature>
<evidence type="ECO:0000256" key="2">
    <source>
        <dbReference type="SAM" id="SignalP"/>
    </source>
</evidence>
<keyword evidence="1" id="KW-0175">Coiled coil</keyword>
<keyword evidence="2" id="KW-0732">Signal</keyword>
<evidence type="ECO:0000256" key="1">
    <source>
        <dbReference type="SAM" id="Coils"/>
    </source>
</evidence>